<dbReference type="Gene3D" id="3.10.20.370">
    <property type="match status" value="1"/>
</dbReference>
<evidence type="ECO:0000256" key="11">
    <source>
        <dbReference type="ARBA" id="ARBA00022918"/>
    </source>
</evidence>
<evidence type="ECO:0000256" key="4">
    <source>
        <dbReference type="ARBA" id="ARBA00022722"/>
    </source>
</evidence>
<dbReference type="SUPFAM" id="SSF53098">
    <property type="entry name" value="Ribonuclease H-like"/>
    <property type="match status" value="1"/>
</dbReference>
<keyword evidence="10" id="KW-0229">DNA integration</keyword>
<dbReference type="Gene3D" id="3.30.420.10">
    <property type="entry name" value="Ribonuclease H-like superfamily/Ribonuclease H"/>
    <property type="match status" value="1"/>
</dbReference>
<dbReference type="InterPro" id="IPR041588">
    <property type="entry name" value="Integrase_H2C2"/>
</dbReference>
<organism evidence="18 19">
    <name type="scientific">Chlamydomonas eustigma</name>
    <dbReference type="NCBI Taxonomy" id="1157962"/>
    <lineage>
        <taxon>Eukaryota</taxon>
        <taxon>Viridiplantae</taxon>
        <taxon>Chlorophyta</taxon>
        <taxon>core chlorophytes</taxon>
        <taxon>Chlorophyceae</taxon>
        <taxon>CS clade</taxon>
        <taxon>Chlamydomonadales</taxon>
        <taxon>Chlamydomonadaceae</taxon>
        <taxon>Chlamydomonas</taxon>
    </lineage>
</organism>
<dbReference type="STRING" id="1157962.A0A250WR17"/>
<dbReference type="InterPro" id="IPR056924">
    <property type="entry name" value="SH3_Tf2-1"/>
</dbReference>
<dbReference type="GO" id="GO:0003677">
    <property type="term" value="F:DNA binding"/>
    <property type="evidence" value="ECO:0007669"/>
    <property type="project" value="UniProtKB-KW"/>
</dbReference>
<dbReference type="Pfam" id="PF17921">
    <property type="entry name" value="Integrase_H2C2"/>
    <property type="match status" value="1"/>
</dbReference>
<dbReference type="GO" id="GO:0004519">
    <property type="term" value="F:endonuclease activity"/>
    <property type="evidence" value="ECO:0007669"/>
    <property type="project" value="UniProtKB-KW"/>
</dbReference>
<feature type="compositionally biased region" description="Low complexity" evidence="15">
    <location>
        <begin position="1"/>
        <end position="15"/>
    </location>
</feature>
<reference evidence="18 19" key="1">
    <citation type="submission" date="2017-08" db="EMBL/GenBank/DDBJ databases">
        <title>Acidophilic green algal genome provides insights into adaptation to an acidic environment.</title>
        <authorList>
            <person name="Hirooka S."/>
            <person name="Hirose Y."/>
            <person name="Kanesaki Y."/>
            <person name="Higuchi S."/>
            <person name="Fujiwara T."/>
            <person name="Onuma R."/>
            <person name="Era A."/>
            <person name="Ohbayashi R."/>
            <person name="Uzuka A."/>
            <person name="Nozaki H."/>
            <person name="Yoshikawa H."/>
            <person name="Miyagishima S.Y."/>
        </authorList>
    </citation>
    <scope>NUCLEOTIDE SEQUENCE [LARGE SCALE GENOMIC DNA]</scope>
    <source>
        <strain evidence="18 19">NIES-2499</strain>
    </source>
</reference>
<sequence length="1022" mass="116011">MMTHRSSASSSTYRVASRHHYQQRDSRPDDPMELGAISTERHHQSNRFVSNRSATPGPSHRRSTTPAPPPRTPTAGLTKLTTRPSSSEYGAPVLFARKPDGSLRLCIDYRSLNAQTIKDRGPLPLTSELFDHLHGAKYFTSLDLWSGYHQCLIHPDDSHKTAFRTRYGLYEFTVMPFGLTNAPAAFMRQMSHVLKAYLDKFVVCYLDDVLIYSKTEAEHLQHIKLVLEAFDRCNLKVKLPKCSFATSSTRFLGYLVSSQGLAADPKKTVAVADWPLPSDITSVRSFLGFTGFYRRFIRDYAKIAAPLTDLTRSTVPFPPILPPSAVDSFNQLKTALLSAPLLLIPHTGPDSTFILYTDASTLGLGAVLLQDQGQGPQPVCYESRKLTPAERNYSTHELELLAIVHAVKIFRHYLEGCQHFTLFTDHHSLRYFFTQKDLSRRQVLWAQDLAVYQPNMSIIFKDDSQPHSPPSPAISSLLLNQLLDLCPTHVLHADPLLDDIKAAYALDPFYADSNPRRPKYLLCRDSLWYFKDRICVPSDPALRLRLLHEYHGTPTSGHPGYLKTLNSIASHYWWPRMTRTVKSYVSSCATCQRIKPSTQLPPGLLQPHVVPVRPWSHVSMDLITDLPKSQCHDTLSYDSIVTFVDMLTKQAIFVHANKSITSQQLAHVFIDHVFSKHGLPSVVVSDRDPRITSEFWQTLFTQLGSKLNLSTAHHPQTDGQTEITHRTIEQILRAYVSPQHNDWATWLPLAEFAYNSHVHSSTQQTPFLANYGFHPTTPSSLLLPPDTTNPDATSFLDNLKDVQNSIRHQLDLDKARQETQANRSRRPLTFTVGDRVRLSSNHLTLVEYPSSKLRPRFLRPFIINNVISLVAYRLLTLPTALSHIHPVFHVSRLLPWNDNPTSEFPQRDTPSQPLANPRDYVRNAHPVHSILDCRIQTDPDSRARPKSKCLFFKVRWSTPNPDQPIDTWEPMRSLTKLTAFKDFLSSPTWSTFVQTPAYLCFARLYKTKIPKVVHFAVLDDPP</sequence>
<evidence type="ECO:0000313" key="18">
    <source>
        <dbReference type="EMBL" id="GAX73263.1"/>
    </source>
</evidence>
<dbReference type="InterPro" id="IPR043502">
    <property type="entry name" value="DNA/RNA_pol_sf"/>
</dbReference>
<dbReference type="InterPro" id="IPR000477">
    <property type="entry name" value="RT_dom"/>
</dbReference>
<dbReference type="GO" id="GO:0046872">
    <property type="term" value="F:metal ion binding"/>
    <property type="evidence" value="ECO:0007669"/>
    <property type="project" value="UniProtKB-KW"/>
</dbReference>
<dbReference type="Pfam" id="PF17917">
    <property type="entry name" value="RT_RNaseH"/>
    <property type="match status" value="1"/>
</dbReference>
<keyword evidence="13" id="KW-0238">DNA-binding</keyword>
<keyword evidence="11" id="KW-0695">RNA-directed DNA polymerase</keyword>
<feature type="domain" description="Integrase catalytic" evidence="17">
    <location>
        <begin position="610"/>
        <end position="774"/>
    </location>
</feature>
<dbReference type="PANTHER" id="PTHR37984:SF5">
    <property type="entry name" value="PROTEIN NYNRIN-LIKE"/>
    <property type="match status" value="1"/>
</dbReference>
<dbReference type="InterPro" id="IPR001584">
    <property type="entry name" value="Integrase_cat-core"/>
</dbReference>
<dbReference type="Proteomes" id="UP000232323">
    <property type="component" value="Unassembled WGS sequence"/>
</dbReference>
<feature type="region of interest" description="Disordered" evidence="15">
    <location>
        <begin position="1"/>
        <end position="85"/>
    </location>
</feature>
<evidence type="ECO:0000256" key="13">
    <source>
        <dbReference type="ARBA" id="ARBA00023125"/>
    </source>
</evidence>
<keyword evidence="9" id="KW-0460">Magnesium</keyword>
<keyword evidence="8" id="KW-0378">Hydrolase</keyword>
<dbReference type="EMBL" id="BEGY01000003">
    <property type="protein sequence ID" value="GAX73263.1"/>
    <property type="molecule type" value="Genomic_DNA"/>
</dbReference>
<evidence type="ECO:0000256" key="8">
    <source>
        <dbReference type="ARBA" id="ARBA00022801"/>
    </source>
</evidence>
<comment type="caution">
    <text evidence="18">The sequence shown here is derived from an EMBL/GenBank/DDBJ whole genome shotgun (WGS) entry which is preliminary data.</text>
</comment>
<dbReference type="GO" id="GO:0003964">
    <property type="term" value="F:RNA-directed DNA polymerase activity"/>
    <property type="evidence" value="ECO:0007669"/>
    <property type="project" value="UniProtKB-KW"/>
</dbReference>
<evidence type="ECO:0000256" key="2">
    <source>
        <dbReference type="ARBA" id="ARBA00022679"/>
    </source>
</evidence>
<dbReference type="Gene3D" id="3.10.10.10">
    <property type="entry name" value="HIV Type 1 Reverse Transcriptase, subunit A, domain 1"/>
    <property type="match status" value="1"/>
</dbReference>
<dbReference type="FunFam" id="3.10.10.10:FF:000007">
    <property type="entry name" value="Retrovirus-related Pol polyprotein from transposon 17.6-like Protein"/>
    <property type="match status" value="1"/>
</dbReference>
<evidence type="ECO:0000256" key="12">
    <source>
        <dbReference type="ARBA" id="ARBA00022932"/>
    </source>
</evidence>
<keyword evidence="3" id="KW-0548">Nucleotidyltransferase</keyword>
<evidence type="ECO:0000259" key="16">
    <source>
        <dbReference type="PROSITE" id="PS50878"/>
    </source>
</evidence>
<dbReference type="AlphaFoldDB" id="A0A250WR17"/>
<evidence type="ECO:0000256" key="6">
    <source>
        <dbReference type="ARBA" id="ARBA00022750"/>
    </source>
</evidence>
<evidence type="ECO:0000256" key="14">
    <source>
        <dbReference type="ARBA" id="ARBA00023172"/>
    </source>
</evidence>
<evidence type="ECO:0000259" key="17">
    <source>
        <dbReference type="PROSITE" id="PS50994"/>
    </source>
</evidence>
<evidence type="ECO:0000256" key="15">
    <source>
        <dbReference type="SAM" id="MobiDB-lite"/>
    </source>
</evidence>
<dbReference type="SUPFAM" id="SSF56672">
    <property type="entry name" value="DNA/RNA polymerases"/>
    <property type="match status" value="1"/>
</dbReference>
<dbReference type="GO" id="GO:0006508">
    <property type="term" value="P:proteolysis"/>
    <property type="evidence" value="ECO:0007669"/>
    <property type="project" value="UniProtKB-KW"/>
</dbReference>
<dbReference type="FunFam" id="3.30.70.270:FF:000020">
    <property type="entry name" value="Transposon Tf2-6 polyprotein-like Protein"/>
    <property type="match status" value="1"/>
</dbReference>
<dbReference type="PROSITE" id="PS50878">
    <property type="entry name" value="RT_POL"/>
    <property type="match status" value="1"/>
</dbReference>
<dbReference type="InterPro" id="IPR043128">
    <property type="entry name" value="Rev_trsase/Diguanyl_cyclase"/>
</dbReference>
<dbReference type="Gene3D" id="3.30.70.270">
    <property type="match status" value="2"/>
</dbReference>
<evidence type="ECO:0000256" key="1">
    <source>
        <dbReference type="ARBA" id="ARBA00022670"/>
    </source>
</evidence>
<dbReference type="GO" id="GO:0006310">
    <property type="term" value="P:DNA recombination"/>
    <property type="evidence" value="ECO:0007669"/>
    <property type="project" value="UniProtKB-KW"/>
</dbReference>
<accession>A0A250WR17</accession>
<dbReference type="PROSITE" id="PS50994">
    <property type="entry name" value="INTEGRASE"/>
    <property type="match status" value="1"/>
</dbReference>
<dbReference type="Pfam" id="PF24626">
    <property type="entry name" value="SH3_Tf2-1"/>
    <property type="match status" value="1"/>
</dbReference>
<dbReference type="OrthoDB" id="532959at2759"/>
<dbReference type="GO" id="GO:0004190">
    <property type="term" value="F:aspartic-type endopeptidase activity"/>
    <property type="evidence" value="ECO:0007669"/>
    <property type="project" value="UniProtKB-KW"/>
</dbReference>
<evidence type="ECO:0000313" key="19">
    <source>
        <dbReference type="Proteomes" id="UP000232323"/>
    </source>
</evidence>
<dbReference type="GO" id="GO:0015074">
    <property type="term" value="P:DNA integration"/>
    <property type="evidence" value="ECO:0007669"/>
    <property type="project" value="UniProtKB-KW"/>
</dbReference>
<gene>
    <name evidence="18" type="ORF">CEUSTIGMA_g717.t1</name>
</gene>
<feature type="domain" description="Reverse transcriptase" evidence="16">
    <location>
        <begin position="77"/>
        <end position="256"/>
    </location>
</feature>
<keyword evidence="5" id="KW-0479">Metal-binding</keyword>
<evidence type="ECO:0000256" key="5">
    <source>
        <dbReference type="ARBA" id="ARBA00022723"/>
    </source>
</evidence>
<dbReference type="InterPro" id="IPR036397">
    <property type="entry name" value="RNaseH_sf"/>
</dbReference>
<dbReference type="InterPro" id="IPR012337">
    <property type="entry name" value="RNaseH-like_sf"/>
</dbReference>
<dbReference type="CDD" id="cd09274">
    <property type="entry name" value="RNase_HI_RT_Ty3"/>
    <property type="match status" value="1"/>
</dbReference>
<keyword evidence="7" id="KW-0255">Endonuclease</keyword>
<name>A0A250WR17_9CHLO</name>
<dbReference type="PANTHER" id="PTHR37984">
    <property type="entry name" value="PROTEIN CBG26694"/>
    <property type="match status" value="1"/>
</dbReference>
<evidence type="ECO:0000256" key="9">
    <source>
        <dbReference type="ARBA" id="ARBA00022842"/>
    </source>
</evidence>
<keyword evidence="12" id="KW-0239">DNA-directed DNA polymerase</keyword>
<keyword evidence="19" id="KW-1185">Reference proteome</keyword>
<feature type="compositionally biased region" description="Polar residues" evidence="15">
    <location>
        <begin position="46"/>
        <end position="56"/>
    </location>
</feature>
<keyword evidence="2" id="KW-0808">Transferase</keyword>
<keyword evidence="6" id="KW-0064">Aspartyl protease</keyword>
<dbReference type="InterPro" id="IPR041373">
    <property type="entry name" value="RT_RNaseH"/>
</dbReference>
<dbReference type="CDD" id="cd01647">
    <property type="entry name" value="RT_LTR"/>
    <property type="match status" value="1"/>
</dbReference>
<keyword evidence="4" id="KW-0540">Nuclease</keyword>
<evidence type="ECO:0000256" key="3">
    <source>
        <dbReference type="ARBA" id="ARBA00022695"/>
    </source>
</evidence>
<dbReference type="Gene3D" id="1.10.340.70">
    <property type="match status" value="1"/>
</dbReference>
<proteinExistence type="predicted"/>
<evidence type="ECO:0000256" key="10">
    <source>
        <dbReference type="ARBA" id="ARBA00022908"/>
    </source>
</evidence>
<dbReference type="InterPro" id="IPR050951">
    <property type="entry name" value="Retrovirus_Pol_polyprotein"/>
</dbReference>
<dbReference type="GO" id="GO:0003887">
    <property type="term" value="F:DNA-directed DNA polymerase activity"/>
    <property type="evidence" value="ECO:0007669"/>
    <property type="project" value="UniProtKB-KW"/>
</dbReference>
<dbReference type="FunFam" id="3.10.20.370:FF:000001">
    <property type="entry name" value="Retrovirus-related Pol polyprotein from transposon 17.6-like protein"/>
    <property type="match status" value="1"/>
</dbReference>
<keyword evidence="14" id="KW-0233">DNA recombination</keyword>
<dbReference type="FunFam" id="1.10.340.70:FF:000001">
    <property type="entry name" value="Retrovirus-related Pol polyprotein from transposon gypsy-like Protein"/>
    <property type="match status" value="1"/>
</dbReference>
<dbReference type="Pfam" id="PF00078">
    <property type="entry name" value="RVT_1"/>
    <property type="match status" value="1"/>
</dbReference>
<keyword evidence="1" id="KW-0645">Protease</keyword>
<evidence type="ECO:0008006" key="20">
    <source>
        <dbReference type="Google" id="ProtNLM"/>
    </source>
</evidence>
<evidence type="ECO:0000256" key="7">
    <source>
        <dbReference type="ARBA" id="ARBA00022759"/>
    </source>
</evidence>
<protein>
    <recommendedName>
        <fullName evidence="20">Reverse transcriptase</fullName>
    </recommendedName>
</protein>